<dbReference type="GO" id="GO:0005113">
    <property type="term" value="F:patched binding"/>
    <property type="evidence" value="ECO:0007669"/>
    <property type="project" value="TreeGrafter"/>
</dbReference>
<evidence type="ECO:0000313" key="2">
    <source>
        <dbReference type="Proteomes" id="UP001363151"/>
    </source>
</evidence>
<reference evidence="1 2" key="1">
    <citation type="submission" date="2024-03" db="EMBL/GenBank/DDBJ databases">
        <title>Aureococcus anophagefferens CCMP1851 and Kratosvirus quantuckense: Draft genome of a second virus-susceptible host strain in the model system.</title>
        <authorList>
            <person name="Chase E."/>
            <person name="Truchon A.R."/>
            <person name="Schepens W."/>
            <person name="Wilhelm S.W."/>
        </authorList>
    </citation>
    <scope>NUCLEOTIDE SEQUENCE [LARGE SCALE GENOMIC DNA]</scope>
    <source>
        <strain evidence="1 2">CCMP1851</strain>
    </source>
</reference>
<dbReference type="GO" id="GO:0034464">
    <property type="term" value="C:BBSome"/>
    <property type="evidence" value="ECO:0007669"/>
    <property type="project" value="InterPro"/>
</dbReference>
<dbReference type="PANTHER" id="PTHR20870">
    <property type="entry name" value="BARDET-BIEDL SYNDROME 1 PROTEIN"/>
    <property type="match status" value="1"/>
</dbReference>
<dbReference type="EMBL" id="JBBJCI010000143">
    <property type="protein sequence ID" value="KAK7242433.1"/>
    <property type="molecule type" value="Genomic_DNA"/>
</dbReference>
<dbReference type="InterPro" id="IPR056419">
    <property type="entry name" value="GAE_BBS1"/>
</dbReference>
<dbReference type="GO" id="GO:1905515">
    <property type="term" value="P:non-motile cilium assembly"/>
    <property type="evidence" value="ECO:0007669"/>
    <property type="project" value="InterPro"/>
</dbReference>
<comment type="caution">
    <text evidence="1">The sequence shown here is derived from an EMBL/GenBank/DDBJ whole genome shotgun (WGS) entry which is preliminary data.</text>
</comment>
<dbReference type="GO" id="GO:0005930">
    <property type="term" value="C:axoneme"/>
    <property type="evidence" value="ECO:0007669"/>
    <property type="project" value="TreeGrafter"/>
</dbReference>
<dbReference type="GO" id="GO:0005815">
    <property type="term" value="C:microtubule organizing center"/>
    <property type="evidence" value="ECO:0007669"/>
    <property type="project" value="TreeGrafter"/>
</dbReference>
<dbReference type="GO" id="GO:0005119">
    <property type="term" value="F:smoothened binding"/>
    <property type="evidence" value="ECO:0007669"/>
    <property type="project" value="TreeGrafter"/>
</dbReference>
<dbReference type="InterPro" id="IPR032728">
    <property type="entry name" value="BBS1_N"/>
</dbReference>
<proteinExistence type="predicted"/>
<dbReference type="Pfam" id="PF14779">
    <property type="entry name" value="BBS1"/>
    <property type="match status" value="1"/>
</dbReference>
<dbReference type="InterPro" id="IPR028784">
    <property type="entry name" value="BBS1"/>
</dbReference>
<dbReference type="Proteomes" id="UP001363151">
    <property type="component" value="Unassembled WGS sequence"/>
</dbReference>
<keyword evidence="2" id="KW-1185">Reference proteome</keyword>
<protein>
    <submittedName>
        <fullName evidence="1">Uncharacterized protein</fullName>
    </submittedName>
</protein>
<sequence length="603" mass="65594">MSRRTSPGDAAYTSPWLHAHYDKLASIKTSSAGVALLDLDGSGEHALLCADYDDKLRVFKGTRQASEHPLVDVPVAVCGFYMDEKKPRVPAVGVASGPHVFVYKNLRPFFKFTAPPVELDANEHSIWRQAVDGEADPATVRAMLKAAHDDGAKLSARSLAMLPMEDEDQLAAHVERVVRFPLRQDTVITCMGTMPKMVEEPDAMSSLVIGTESKLLIILDPSATTKLCEVQLPAVPTTMRVSGCFDVDWRIIVACRDARLYTVSIGEHRGTAVIRRPHIELETQVCGLVRVEKAIYVATADSQLHSYLQKGRKTFSLRMPAPVTNLELLTIRKTRVVNVVLAALATGEIRGYRDKELVDVIRVGEVVSALCCGSYGREDNTLVVVTRSGGLLVKMLPRSAAFDTADRAGGPPPEQDVPLAIPKKTRMYLEQTDRERELAPRMHRQFQKDIVKLQLTAAKAYAGLLKKGELAGGAGGSPGANGDEGTVELNATVRGLGPYFHLVLELRAVGASALLQVPVCVTFDESTYRMPRALCRVPALCPGVTIRVIFEIECIDENAAAQDVTIVVMPPVKPSEEVAESTTDVAPLVASKLTMPQSELLET</sequence>
<accession>A0ABR1G1X6</accession>
<dbReference type="Pfam" id="PF23304">
    <property type="entry name" value="GAE_BBS1"/>
    <property type="match status" value="1"/>
</dbReference>
<dbReference type="KEGG" id="aaf:AURANDRAFT_24826"/>
<dbReference type="GO" id="GO:0061512">
    <property type="term" value="P:protein localization to cilium"/>
    <property type="evidence" value="ECO:0007669"/>
    <property type="project" value="TreeGrafter"/>
</dbReference>
<name>A0ABR1G1X6_AURAN</name>
<dbReference type="PANTHER" id="PTHR20870:SF0">
    <property type="entry name" value="BARDET-BIEDL SYNDROME 1 PROTEIN"/>
    <property type="match status" value="1"/>
</dbReference>
<gene>
    <name evidence="1" type="ORF">SO694_00159022</name>
</gene>
<evidence type="ECO:0000313" key="1">
    <source>
        <dbReference type="EMBL" id="KAK7242433.1"/>
    </source>
</evidence>
<organism evidence="1 2">
    <name type="scientific">Aureococcus anophagefferens</name>
    <name type="common">Harmful bloom alga</name>
    <dbReference type="NCBI Taxonomy" id="44056"/>
    <lineage>
        <taxon>Eukaryota</taxon>
        <taxon>Sar</taxon>
        <taxon>Stramenopiles</taxon>
        <taxon>Ochrophyta</taxon>
        <taxon>Pelagophyceae</taxon>
        <taxon>Pelagomonadales</taxon>
        <taxon>Pelagomonadaceae</taxon>
        <taxon>Aureococcus</taxon>
    </lineage>
</organism>